<dbReference type="InterPro" id="IPR013785">
    <property type="entry name" value="Aldolase_TIM"/>
</dbReference>
<accession>A0A4Z0QZE8</accession>
<gene>
    <name evidence="1" type="ORF">E4K67_24150</name>
</gene>
<organism evidence="1 2">
    <name type="scientific">Desulfosporosinus fructosivorans</name>
    <dbReference type="NCBI Taxonomy" id="2018669"/>
    <lineage>
        <taxon>Bacteria</taxon>
        <taxon>Bacillati</taxon>
        <taxon>Bacillota</taxon>
        <taxon>Clostridia</taxon>
        <taxon>Eubacteriales</taxon>
        <taxon>Desulfitobacteriaceae</taxon>
        <taxon>Desulfosporosinus</taxon>
    </lineage>
</organism>
<dbReference type="Proteomes" id="UP000298460">
    <property type="component" value="Unassembled WGS sequence"/>
</dbReference>
<dbReference type="InterPro" id="IPR006699">
    <property type="entry name" value="GlpP"/>
</dbReference>
<comment type="caution">
    <text evidence="1">The sequence shown here is derived from an EMBL/GenBank/DDBJ whole genome shotgun (WGS) entry which is preliminary data.</text>
</comment>
<keyword evidence="2" id="KW-1185">Reference proteome</keyword>
<dbReference type="PANTHER" id="PTHR35787:SF1">
    <property type="entry name" value="GLYCEROL UPTAKE OPERON ANTITERMINATOR REGULATORY PROTEIN"/>
    <property type="match status" value="1"/>
</dbReference>
<evidence type="ECO:0000313" key="1">
    <source>
        <dbReference type="EMBL" id="TGE35629.1"/>
    </source>
</evidence>
<proteinExistence type="predicted"/>
<dbReference type="PIRSF" id="PIRSF016897">
    <property type="entry name" value="GlpP"/>
    <property type="match status" value="1"/>
</dbReference>
<dbReference type="RefSeq" id="WP_135551444.1">
    <property type="nucleotide sequence ID" value="NZ_SPQQ01000012.1"/>
</dbReference>
<dbReference type="GO" id="GO:0006355">
    <property type="term" value="P:regulation of DNA-templated transcription"/>
    <property type="evidence" value="ECO:0007669"/>
    <property type="project" value="InterPro"/>
</dbReference>
<dbReference type="EMBL" id="SPQQ01000012">
    <property type="protein sequence ID" value="TGE35629.1"/>
    <property type="molecule type" value="Genomic_DNA"/>
</dbReference>
<dbReference type="GO" id="GO:0006071">
    <property type="term" value="P:glycerol metabolic process"/>
    <property type="evidence" value="ECO:0007669"/>
    <property type="project" value="InterPro"/>
</dbReference>
<dbReference type="SUPFAM" id="SSF110391">
    <property type="entry name" value="GlpP-like"/>
    <property type="match status" value="1"/>
</dbReference>
<sequence length="195" mass="21380">MLPKEMMLAALLECPIIASLQKPALVPDVIASNVRVVMVSSGNILNIVDICKELRKHNKFVLVHIDLIHGMGRDKFAIRYLKEKAGIDGIVTPNGQLIASSQKEGLVTAQRLFAHDTPSVTSGLNAVSHSNPDFIEIMPGLAVPEVYELIRRHFQQPIIAAGLVKKHKDVKQILKAGAVGIDTSNQNLWNYSMTT</sequence>
<evidence type="ECO:0000313" key="2">
    <source>
        <dbReference type="Proteomes" id="UP000298460"/>
    </source>
</evidence>
<dbReference type="AlphaFoldDB" id="A0A4Z0QZE8"/>
<dbReference type="PANTHER" id="PTHR35787">
    <property type="entry name" value="GLYCEROL UPTAKE OPERON ANTITERMINATOR REGULATORY PROTEIN"/>
    <property type="match status" value="1"/>
</dbReference>
<reference evidence="1 2" key="1">
    <citation type="submission" date="2019-03" db="EMBL/GenBank/DDBJ databases">
        <title>Draft Genome Sequence of Desulfosporosinus fructosivorans Strain 63.6F, Isolated from Marine Sediment in the Baltic Sea.</title>
        <authorList>
            <person name="Hausmann B."/>
            <person name="Vandieken V."/>
            <person name="Pjevac P."/>
            <person name="Schreck K."/>
            <person name="Herbold C.W."/>
            <person name="Loy A."/>
        </authorList>
    </citation>
    <scope>NUCLEOTIDE SEQUENCE [LARGE SCALE GENOMIC DNA]</scope>
    <source>
        <strain evidence="1 2">63.6F</strain>
    </source>
</reference>
<protein>
    <submittedName>
        <fullName evidence="1">Glycerol-3-phosphate responsive antiterminator</fullName>
    </submittedName>
</protein>
<dbReference type="CDD" id="cd00945">
    <property type="entry name" value="Aldolase_Class_I"/>
    <property type="match status" value="1"/>
</dbReference>
<dbReference type="Pfam" id="PF04309">
    <property type="entry name" value="G3P_antiterm"/>
    <property type="match status" value="1"/>
</dbReference>
<dbReference type="Gene3D" id="3.20.20.70">
    <property type="entry name" value="Aldolase class I"/>
    <property type="match status" value="1"/>
</dbReference>
<name>A0A4Z0QZE8_9FIRM</name>
<dbReference type="OrthoDB" id="9799580at2"/>